<organism evidence="1 2">
    <name type="scientific">Dentiscutata erythropus</name>
    <dbReference type="NCBI Taxonomy" id="1348616"/>
    <lineage>
        <taxon>Eukaryota</taxon>
        <taxon>Fungi</taxon>
        <taxon>Fungi incertae sedis</taxon>
        <taxon>Mucoromycota</taxon>
        <taxon>Glomeromycotina</taxon>
        <taxon>Glomeromycetes</taxon>
        <taxon>Diversisporales</taxon>
        <taxon>Gigasporaceae</taxon>
        <taxon>Dentiscutata</taxon>
    </lineage>
</organism>
<dbReference type="EMBL" id="CAJVPY010002470">
    <property type="protein sequence ID" value="CAG8561552.1"/>
    <property type="molecule type" value="Genomic_DNA"/>
</dbReference>
<keyword evidence="2" id="KW-1185">Reference proteome</keyword>
<sequence>MLEHPDSFGIDSDEAKIEINTNSKLKSECERYDQLFANLNLGPIDSWDTSFKTAFNYCIKSSNSITVYHGDDLNFIYNKKCIETIPVIKHLKLLDFGKPFNECLPYNKTVPKEYAIVKTGKSVIEHDKYHHDPCGNGIFEERYYTYSMHPIFKTDGTICAMMGFCEDTSDRVFFDRRMKTLTDLKQINEINDVEKDCQQIIDELRVLMQIKIDLDLWQKGYEESEISACVKLIDEINSVKPGKVIWDDVKNEYNKSNDKYKYIQDFHKKWFSEKVESLIKKDKNFTKDEIKIKRFQYLLLGDYIIKYDTENKRHLKYRLINYQRLATLHDLIGNKILELPMSTTFFTKHSNGIKFESFIKWIKSKLHVVDSRLS</sequence>
<evidence type="ECO:0000313" key="2">
    <source>
        <dbReference type="Proteomes" id="UP000789405"/>
    </source>
</evidence>
<dbReference type="Gene3D" id="3.30.450.20">
    <property type="entry name" value="PAS domain"/>
    <property type="match status" value="1"/>
</dbReference>
<evidence type="ECO:0000313" key="1">
    <source>
        <dbReference type="EMBL" id="CAG8561552.1"/>
    </source>
</evidence>
<protein>
    <submittedName>
        <fullName evidence="1">28880_t:CDS:1</fullName>
    </submittedName>
</protein>
<dbReference type="OrthoDB" id="2462226at2759"/>
<accession>A0A9N9FW35</accession>
<dbReference type="AlphaFoldDB" id="A0A9N9FW35"/>
<comment type="caution">
    <text evidence="1">The sequence shown here is derived from an EMBL/GenBank/DDBJ whole genome shotgun (WGS) entry which is preliminary data.</text>
</comment>
<dbReference type="Proteomes" id="UP000789405">
    <property type="component" value="Unassembled WGS sequence"/>
</dbReference>
<gene>
    <name evidence="1" type="ORF">DERYTH_LOCUS5762</name>
</gene>
<reference evidence="1" key="1">
    <citation type="submission" date="2021-06" db="EMBL/GenBank/DDBJ databases">
        <authorList>
            <person name="Kallberg Y."/>
            <person name="Tangrot J."/>
            <person name="Rosling A."/>
        </authorList>
    </citation>
    <scope>NUCLEOTIDE SEQUENCE</scope>
    <source>
        <strain evidence="1">MA453B</strain>
    </source>
</reference>
<proteinExistence type="predicted"/>
<name>A0A9N9FW35_9GLOM</name>